<sequence>MALYRNQCWHCCVFTEGGPKCLRCNIAEYCSAQCRDDNQWRHKVDCDNVSRQLYCHKCSQKGGNMKQCSNCLSAWYCSKECQGEAWGSHKKRCTKMAKKTVQVWEQLKCLNIPGVSFTYSLSRLYYWGNSPAIDLLKLRLNEGEEVDGPLSLLLCGAGDGRHVFLTLAELPRTYKGQVTFVLNDIEPCVLARTVLMLYLTVKGGASKASLVTQIWYSLWLSASELEFLVSALQDLTRISCLEVISHGVLCIKNEHLKTLQSIWKVWLLLVGEHIDLENQRKGVVHEPSFYLADVLDKHKESLKAWFKHGVLCQDGSDAIKMHENVTLTGFKILEVSQMVKQDFKYAVPPQSYPFTGWDYKDAHQNFPEIDSVQQLYSRYISLVLQKSAQISQDAEKVRIKFVLGDFRDLPQVSQEGVKFDRIHMSNLWDYGDLSEVLSLAKHFLNPKNPSATVVTETFNWVKFFPRLMADAALNSFTKPKQNKEGGTDPEDDQLMMGATALHIKENEHYFLTGRLSDINFLSPRVLFSEHYNIMEHFLRYLRASLLSAEVMPPRFLPSLKKLAEDKGFVLRDPTRFENRVAPFRWGASCRLLSCTRGSELSLEWTVKQ</sequence>
<dbReference type="InterPro" id="IPR027974">
    <property type="entry name" value="DUF4470"/>
</dbReference>
<evidence type="ECO:0000313" key="6">
    <source>
        <dbReference type="EMBL" id="EDO36422.1"/>
    </source>
</evidence>
<proteinExistence type="predicted"/>
<evidence type="ECO:0000313" key="7">
    <source>
        <dbReference type="Proteomes" id="UP000001593"/>
    </source>
</evidence>
<evidence type="ECO:0000256" key="2">
    <source>
        <dbReference type="ARBA" id="ARBA00022771"/>
    </source>
</evidence>
<dbReference type="InParanoid" id="A7SIP0"/>
<keyword evidence="7" id="KW-1185">Reference proteome</keyword>
<dbReference type="InterPro" id="IPR002893">
    <property type="entry name" value="Znf_MYND"/>
</dbReference>
<dbReference type="eggNOG" id="ENOG502S2D3">
    <property type="taxonomic scope" value="Eukaryota"/>
</dbReference>
<feature type="domain" description="MYND-type" evidence="5">
    <location>
        <begin position="55"/>
        <end position="93"/>
    </location>
</feature>
<dbReference type="PANTHER" id="PTHR24150">
    <property type="entry name" value="ANKYRIN REPEAT AND MYND DOMAIN-CONTAINING PROTEIN 2"/>
    <property type="match status" value="1"/>
</dbReference>
<dbReference type="PANTHER" id="PTHR24150:SF14">
    <property type="entry name" value="MYND-TYPE DOMAIN-CONTAINING PROTEIN"/>
    <property type="match status" value="1"/>
</dbReference>
<dbReference type="Gene3D" id="6.10.140.2220">
    <property type="match status" value="1"/>
</dbReference>
<organism evidence="6 7">
    <name type="scientific">Nematostella vectensis</name>
    <name type="common">Starlet sea anemone</name>
    <dbReference type="NCBI Taxonomy" id="45351"/>
    <lineage>
        <taxon>Eukaryota</taxon>
        <taxon>Metazoa</taxon>
        <taxon>Cnidaria</taxon>
        <taxon>Anthozoa</taxon>
        <taxon>Hexacorallia</taxon>
        <taxon>Actiniaria</taxon>
        <taxon>Edwardsiidae</taxon>
        <taxon>Nematostella</taxon>
    </lineage>
</organism>
<dbReference type="EMBL" id="DS469670">
    <property type="protein sequence ID" value="EDO36422.1"/>
    <property type="molecule type" value="Genomic_DNA"/>
</dbReference>
<dbReference type="KEGG" id="nve:5507867"/>
<dbReference type="InterPro" id="IPR052452">
    <property type="entry name" value="Ankyrin-MYND_dom_contain_2"/>
</dbReference>
<evidence type="ECO:0000256" key="3">
    <source>
        <dbReference type="ARBA" id="ARBA00022833"/>
    </source>
</evidence>
<keyword evidence="1" id="KW-0479">Metal-binding</keyword>
<dbReference type="OrthoDB" id="5282002at2759"/>
<gene>
    <name evidence="6" type="ORF">NEMVEDRAFT_v1g245520</name>
</gene>
<dbReference type="STRING" id="45351.A7SIP0"/>
<dbReference type="PROSITE" id="PS01360">
    <property type="entry name" value="ZF_MYND_1"/>
    <property type="match status" value="1"/>
</dbReference>
<evidence type="ECO:0000256" key="1">
    <source>
        <dbReference type="ARBA" id="ARBA00022723"/>
    </source>
</evidence>
<dbReference type="SUPFAM" id="SSF144232">
    <property type="entry name" value="HIT/MYND zinc finger-like"/>
    <property type="match status" value="2"/>
</dbReference>
<dbReference type="AlphaFoldDB" id="A7SIP0"/>
<protein>
    <recommendedName>
        <fullName evidence="5">MYND-type domain-containing protein</fullName>
    </recommendedName>
</protein>
<reference evidence="6 7" key="1">
    <citation type="journal article" date="2007" name="Science">
        <title>Sea anemone genome reveals ancestral eumetazoan gene repertoire and genomic organization.</title>
        <authorList>
            <person name="Putnam N.H."/>
            <person name="Srivastava M."/>
            <person name="Hellsten U."/>
            <person name="Dirks B."/>
            <person name="Chapman J."/>
            <person name="Salamov A."/>
            <person name="Terry A."/>
            <person name="Shapiro H."/>
            <person name="Lindquist E."/>
            <person name="Kapitonov V.V."/>
            <person name="Jurka J."/>
            <person name="Genikhovich G."/>
            <person name="Grigoriev I.V."/>
            <person name="Lucas S.M."/>
            <person name="Steele R.E."/>
            <person name="Finnerty J.R."/>
            <person name="Technau U."/>
            <person name="Martindale M.Q."/>
            <person name="Rokhsar D.S."/>
        </authorList>
    </citation>
    <scope>NUCLEOTIDE SEQUENCE [LARGE SCALE GENOMIC DNA]</scope>
    <source>
        <strain evidence="7">CH2 X CH6</strain>
    </source>
</reference>
<keyword evidence="3" id="KW-0862">Zinc</keyword>
<name>A7SIP0_NEMVE</name>
<dbReference type="PROSITE" id="PS50865">
    <property type="entry name" value="ZF_MYND_2"/>
    <property type="match status" value="2"/>
</dbReference>
<keyword evidence="2 4" id="KW-0863">Zinc-finger</keyword>
<dbReference type="Pfam" id="PF01753">
    <property type="entry name" value="zf-MYND"/>
    <property type="match status" value="1"/>
</dbReference>
<feature type="domain" description="MYND-type" evidence="5">
    <location>
        <begin position="8"/>
        <end position="46"/>
    </location>
</feature>
<evidence type="ECO:0000259" key="5">
    <source>
        <dbReference type="PROSITE" id="PS50865"/>
    </source>
</evidence>
<evidence type="ECO:0000256" key="4">
    <source>
        <dbReference type="PROSITE-ProRule" id="PRU00134"/>
    </source>
</evidence>
<dbReference type="Pfam" id="PF14737">
    <property type="entry name" value="DUF4470"/>
    <property type="match status" value="1"/>
</dbReference>
<dbReference type="HOGENOM" id="CLU_449261_0_0_1"/>
<accession>A7SIP0</accession>
<dbReference type="OMA" id="HKLDCKS"/>
<dbReference type="Proteomes" id="UP000001593">
    <property type="component" value="Unassembled WGS sequence"/>
</dbReference>
<dbReference type="GO" id="GO:0008270">
    <property type="term" value="F:zinc ion binding"/>
    <property type="evidence" value="ECO:0007669"/>
    <property type="project" value="UniProtKB-KW"/>
</dbReference>